<feature type="domain" description="LysM" evidence="2">
    <location>
        <begin position="69"/>
        <end position="118"/>
    </location>
</feature>
<proteinExistence type="predicted"/>
<reference evidence="3 4" key="1">
    <citation type="submission" date="2023-07" db="EMBL/GenBank/DDBJ databases">
        <title>Sorghum-associated microbial communities from plants grown in Nebraska, USA.</title>
        <authorList>
            <person name="Schachtman D."/>
        </authorList>
    </citation>
    <scope>NUCLEOTIDE SEQUENCE [LARGE SCALE GENOMIC DNA]</scope>
    <source>
        <strain evidence="3 4">BE240</strain>
    </source>
</reference>
<comment type="caution">
    <text evidence="3">The sequence shown here is derived from an EMBL/GenBank/DDBJ whole genome shotgun (WGS) entry which is preliminary data.</text>
</comment>
<dbReference type="InterPro" id="IPR018392">
    <property type="entry name" value="LysM"/>
</dbReference>
<feature type="chain" id="PRO_5045763559" description="LysM domain-containing protein" evidence="1">
    <location>
        <begin position="38"/>
        <end position="413"/>
    </location>
</feature>
<gene>
    <name evidence="3" type="ORF">J2X09_003019</name>
</gene>
<dbReference type="EMBL" id="JAVDWE010000008">
    <property type="protein sequence ID" value="MDR7095271.1"/>
    <property type="molecule type" value="Genomic_DNA"/>
</dbReference>
<organism evidence="3 4">
    <name type="scientific">Hydrogenophaga laconesensis</name>
    <dbReference type="NCBI Taxonomy" id="1805971"/>
    <lineage>
        <taxon>Bacteria</taxon>
        <taxon>Pseudomonadati</taxon>
        <taxon>Pseudomonadota</taxon>
        <taxon>Betaproteobacteria</taxon>
        <taxon>Burkholderiales</taxon>
        <taxon>Comamonadaceae</taxon>
        <taxon>Hydrogenophaga</taxon>
    </lineage>
</organism>
<dbReference type="SUPFAM" id="SSF54106">
    <property type="entry name" value="LysM domain"/>
    <property type="match status" value="1"/>
</dbReference>
<protein>
    <recommendedName>
        <fullName evidence="2">LysM domain-containing protein</fullName>
    </recommendedName>
</protein>
<name>A0ABU1VCS6_9BURK</name>
<sequence>MPLQLRQTAEFTSFRKLRPLACATAVIATFIASGALAQNFPITPGQRATADQVAQAGVPLSELAPNAPDSYTIKRGDTLWAISGVFLKTPWRWPELWGMNRQDIQNPHRIYPGQVLYLVKSGDRAILSTRPAGNGDTSTVRVSPRTRYESLGDSAIPPVSLQAIESFLTEPMIVDEATFSRAPRIVATQENRVLLTRGDRAYARALYGDGPQSEPLQVTDGKSIDYRVFRNATPLRDPTTAEILGYEAQYVGKAQLVSGETQRPAADANGKTVSEIVPAAIDIVSAKEEMRVGDRLLPEPERELTNFIPRAPETAQSGQVVSVYGNAVRYAAQNQVVAINRGRAHGLERGHVLALQRESSLVTDTTDQTRPQLRLPGERNGLMMVFRTFDKVSYALVLQITDGVKVGDRFVNP</sequence>
<dbReference type="PANTHER" id="PTHR34700:SF4">
    <property type="entry name" value="PHAGE-LIKE ELEMENT PBSX PROTEIN XKDP"/>
    <property type="match status" value="1"/>
</dbReference>
<evidence type="ECO:0000256" key="1">
    <source>
        <dbReference type="SAM" id="SignalP"/>
    </source>
</evidence>
<evidence type="ECO:0000313" key="4">
    <source>
        <dbReference type="Proteomes" id="UP001265550"/>
    </source>
</evidence>
<evidence type="ECO:0000313" key="3">
    <source>
        <dbReference type="EMBL" id="MDR7095271.1"/>
    </source>
</evidence>
<feature type="signal peptide" evidence="1">
    <location>
        <begin position="1"/>
        <end position="37"/>
    </location>
</feature>
<dbReference type="PROSITE" id="PS51782">
    <property type="entry name" value="LYSM"/>
    <property type="match status" value="1"/>
</dbReference>
<dbReference type="CDD" id="cd00118">
    <property type="entry name" value="LysM"/>
    <property type="match status" value="1"/>
</dbReference>
<keyword evidence="1" id="KW-0732">Signal</keyword>
<dbReference type="RefSeq" id="WP_204734211.1">
    <property type="nucleotide sequence ID" value="NZ_JAVDWE010000008.1"/>
</dbReference>
<keyword evidence="4" id="KW-1185">Reference proteome</keyword>
<dbReference type="Proteomes" id="UP001265550">
    <property type="component" value="Unassembled WGS sequence"/>
</dbReference>
<dbReference type="InterPro" id="IPR052196">
    <property type="entry name" value="Bact_Kbp"/>
</dbReference>
<dbReference type="Pfam" id="PF01476">
    <property type="entry name" value="LysM"/>
    <property type="match status" value="1"/>
</dbReference>
<dbReference type="Gene3D" id="3.10.350.10">
    <property type="entry name" value="LysM domain"/>
    <property type="match status" value="1"/>
</dbReference>
<evidence type="ECO:0000259" key="2">
    <source>
        <dbReference type="PROSITE" id="PS51782"/>
    </source>
</evidence>
<dbReference type="InterPro" id="IPR036779">
    <property type="entry name" value="LysM_dom_sf"/>
</dbReference>
<accession>A0ABU1VCS6</accession>
<dbReference type="SMART" id="SM00257">
    <property type="entry name" value="LysM"/>
    <property type="match status" value="1"/>
</dbReference>
<dbReference type="PANTHER" id="PTHR34700">
    <property type="entry name" value="POTASSIUM BINDING PROTEIN KBP"/>
    <property type="match status" value="1"/>
</dbReference>